<feature type="compositionally biased region" description="Basic and acidic residues" evidence="1">
    <location>
        <begin position="7"/>
        <end position="19"/>
    </location>
</feature>
<sequence length="304" mass="34996">MNKRERGHSTAEQQKRGKIDPSNIDGDTKPCDVLHLNIGGKRLDVLRRTLCSVEDSMLATKFSGRWEDSLEKDRDGNIFINQEYSLFKAMVDYLRNKEMETEAYPVPPPKFDRTSKQDFYRMLSYYGMLFAIYPLKLNPHEKYPPESAMVSTSADGTTVIETKSFCAFKLSPYEHGESNALTSFEIKLGEVDRCEVGLEMVDECYQESSFSIATRDERDEMKDYSFDISETDYANYYREEINVSKGTTIRVENLRTWVIGKTTVASDDIRSNFSIRRPDAAACYDTYFNISVQGKVTLTNFKYT</sequence>
<dbReference type="GO" id="GO:0051260">
    <property type="term" value="P:protein homooligomerization"/>
    <property type="evidence" value="ECO:0007669"/>
    <property type="project" value="InterPro"/>
</dbReference>
<dbReference type="InterPro" id="IPR003131">
    <property type="entry name" value="T1-type_BTB"/>
</dbReference>
<dbReference type="Proteomes" id="UP001054902">
    <property type="component" value="Unassembled WGS sequence"/>
</dbReference>
<reference evidence="3 4" key="1">
    <citation type="journal article" date="2021" name="Sci. Rep.">
        <title>The genome of the diatom Chaetoceros tenuissimus carries an ancient integrated fragment of an extant virus.</title>
        <authorList>
            <person name="Hongo Y."/>
            <person name="Kimura K."/>
            <person name="Takaki Y."/>
            <person name="Yoshida Y."/>
            <person name="Baba S."/>
            <person name="Kobayashi G."/>
            <person name="Nagasaki K."/>
            <person name="Hano T."/>
            <person name="Tomaru Y."/>
        </authorList>
    </citation>
    <scope>NUCLEOTIDE SEQUENCE [LARGE SCALE GENOMIC DNA]</scope>
    <source>
        <strain evidence="3 4">NIES-3715</strain>
    </source>
</reference>
<proteinExistence type="predicted"/>
<comment type="caution">
    <text evidence="3">The sequence shown here is derived from an EMBL/GenBank/DDBJ whole genome shotgun (WGS) entry which is preliminary data.</text>
</comment>
<evidence type="ECO:0000313" key="3">
    <source>
        <dbReference type="EMBL" id="GFH53165.1"/>
    </source>
</evidence>
<dbReference type="AlphaFoldDB" id="A0AAD3H7E7"/>
<protein>
    <recommendedName>
        <fullName evidence="2">Potassium channel tetramerisation-type BTB domain-containing protein</fullName>
    </recommendedName>
</protein>
<organism evidence="3 4">
    <name type="scientific">Chaetoceros tenuissimus</name>
    <dbReference type="NCBI Taxonomy" id="426638"/>
    <lineage>
        <taxon>Eukaryota</taxon>
        <taxon>Sar</taxon>
        <taxon>Stramenopiles</taxon>
        <taxon>Ochrophyta</taxon>
        <taxon>Bacillariophyta</taxon>
        <taxon>Coscinodiscophyceae</taxon>
        <taxon>Chaetocerotophycidae</taxon>
        <taxon>Chaetocerotales</taxon>
        <taxon>Chaetocerotaceae</taxon>
        <taxon>Chaetoceros</taxon>
    </lineage>
</organism>
<evidence type="ECO:0000259" key="2">
    <source>
        <dbReference type="Pfam" id="PF02214"/>
    </source>
</evidence>
<evidence type="ECO:0000313" key="4">
    <source>
        <dbReference type="Proteomes" id="UP001054902"/>
    </source>
</evidence>
<name>A0AAD3H7E7_9STRA</name>
<evidence type="ECO:0000256" key="1">
    <source>
        <dbReference type="SAM" id="MobiDB-lite"/>
    </source>
</evidence>
<gene>
    <name evidence="3" type="ORF">CTEN210_09641</name>
</gene>
<dbReference type="Pfam" id="PF02214">
    <property type="entry name" value="BTB_2"/>
    <property type="match status" value="1"/>
</dbReference>
<dbReference type="Gene3D" id="3.30.710.10">
    <property type="entry name" value="Potassium Channel Kv1.1, Chain A"/>
    <property type="match status" value="1"/>
</dbReference>
<feature type="domain" description="Potassium channel tetramerisation-type BTB" evidence="2">
    <location>
        <begin position="35"/>
        <end position="98"/>
    </location>
</feature>
<accession>A0AAD3H7E7</accession>
<feature type="region of interest" description="Disordered" evidence="1">
    <location>
        <begin position="1"/>
        <end position="24"/>
    </location>
</feature>
<dbReference type="SUPFAM" id="SSF54695">
    <property type="entry name" value="POZ domain"/>
    <property type="match status" value="1"/>
</dbReference>
<keyword evidence="4" id="KW-1185">Reference proteome</keyword>
<dbReference type="PANTHER" id="PTHR14499">
    <property type="entry name" value="POTASSIUM CHANNEL TETRAMERIZATION DOMAIN-CONTAINING"/>
    <property type="match status" value="1"/>
</dbReference>
<dbReference type="InterPro" id="IPR011333">
    <property type="entry name" value="SKP1/BTB/POZ_sf"/>
</dbReference>
<dbReference type="EMBL" id="BLLK01000046">
    <property type="protein sequence ID" value="GFH53165.1"/>
    <property type="molecule type" value="Genomic_DNA"/>
</dbReference>
<dbReference type="PANTHER" id="PTHR14499:SF136">
    <property type="entry name" value="GH08630P"/>
    <property type="match status" value="1"/>
</dbReference>